<dbReference type="SUPFAM" id="SSF48230">
    <property type="entry name" value="Chondroitin AC/alginate lyase"/>
    <property type="match status" value="1"/>
</dbReference>
<keyword evidence="3" id="KW-1185">Reference proteome</keyword>
<dbReference type="Gene3D" id="1.50.10.100">
    <property type="entry name" value="Chondroitin AC/alginate lyase"/>
    <property type="match status" value="1"/>
</dbReference>
<feature type="chain" id="PRO_5040369033" evidence="1">
    <location>
        <begin position="26"/>
        <end position="410"/>
    </location>
</feature>
<evidence type="ECO:0000313" key="2">
    <source>
        <dbReference type="EMBL" id="KAH6887758.1"/>
    </source>
</evidence>
<sequence>MYLKATNNQRTFAFIILAVVGLAKATVTDVPSLNAPVPYVPWTEGQKKTPSDFVHPGLWHTHQDLETMRNAVLKKKDPWYSAYELFAADKYSLSTYTMRGPYSVLSRGTISNYTTFAYDARAAYQNAIMWYITKDDAHWNVSTNILDSWGSTLTNIIGTDRSLLIGIEGDLFVNAAEIMRWEGGWTEAGAKWQGGSGFSIQLYWLFARQSIIIGHANYGIASIKALMNFAAYLEDVNMYNYAVWMWKNDPCAGITATIEPKTGQNSESGRDQGHAIAGLGWLALAARTSKNQGYDLFSYRNSLLLKGAEYTAKYNLNETVAYDSSWRRCESVLVNGPWEDISTNKRGVVYQTSAGVTTKSPPIWDLIYYAAKSKGLKHPWTTKAKAEYGGEDVFSSNEMPGWGDLLFASS</sequence>
<proteinExistence type="predicted"/>
<dbReference type="InterPro" id="IPR008929">
    <property type="entry name" value="Chondroitin_lyas"/>
</dbReference>
<keyword evidence="1" id="KW-0732">Signal</keyword>
<comment type="caution">
    <text evidence="2">The sequence shown here is derived from an EMBL/GenBank/DDBJ whole genome shotgun (WGS) entry which is preliminary data.</text>
</comment>
<protein>
    <submittedName>
        <fullName evidence="2">Chondroitin AC/alginate lyase</fullName>
    </submittedName>
</protein>
<dbReference type="OrthoDB" id="5280547at2759"/>
<keyword evidence="2" id="KW-0456">Lyase</keyword>
<reference evidence="2 3" key="1">
    <citation type="journal article" date="2021" name="Nat. Commun.">
        <title>Genetic determinants of endophytism in the Arabidopsis root mycobiome.</title>
        <authorList>
            <person name="Mesny F."/>
            <person name="Miyauchi S."/>
            <person name="Thiergart T."/>
            <person name="Pickel B."/>
            <person name="Atanasova L."/>
            <person name="Karlsson M."/>
            <person name="Huettel B."/>
            <person name="Barry K.W."/>
            <person name="Haridas S."/>
            <person name="Chen C."/>
            <person name="Bauer D."/>
            <person name="Andreopoulos W."/>
            <person name="Pangilinan J."/>
            <person name="LaButti K."/>
            <person name="Riley R."/>
            <person name="Lipzen A."/>
            <person name="Clum A."/>
            <person name="Drula E."/>
            <person name="Henrissat B."/>
            <person name="Kohler A."/>
            <person name="Grigoriev I.V."/>
            <person name="Martin F.M."/>
            <person name="Hacquard S."/>
        </authorList>
    </citation>
    <scope>NUCLEOTIDE SEQUENCE [LARGE SCALE GENOMIC DNA]</scope>
    <source>
        <strain evidence="2 3">MPI-CAGE-CH-0241</strain>
    </source>
</reference>
<accession>A0A9P8W4T9</accession>
<feature type="signal peptide" evidence="1">
    <location>
        <begin position="1"/>
        <end position="25"/>
    </location>
</feature>
<evidence type="ECO:0000313" key="3">
    <source>
        <dbReference type="Proteomes" id="UP000777438"/>
    </source>
</evidence>
<dbReference type="GO" id="GO:0016829">
    <property type="term" value="F:lyase activity"/>
    <property type="evidence" value="ECO:0007669"/>
    <property type="project" value="UniProtKB-KW"/>
</dbReference>
<name>A0A9P8W4T9_9HYPO</name>
<organism evidence="2 3">
    <name type="scientific">Thelonectria olida</name>
    <dbReference type="NCBI Taxonomy" id="1576542"/>
    <lineage>
        <taxon>Eukaryota</taxon>
        <taxon>Fungi</taxon>
        <taxon>Dikarya</taxon>
        <taxon>Ascomycota</taxon>
        <taxon>Pezizomycotina</taxon>
        <taxon>Sordariomycetes</taxon>
        <taxon>Hypocreomycetidae</taxon>
        <taxon>Hypocreales</taxon>
        <taxon>Nectriaceae</taxon>
        <taxon>Thelonectria</taxon>
    </lineage>
</organism>
<gene>
    <name evidence="2" type="ORF">B0T10DRAFT_461196</name>
</gene>
<dbReference type="AlphaFoldDB" id="A0A9P8W4T9"/>
<dbReference type="Proteomes" id="UP000777438">
    <property type="component" value="Unassembled WGS sequence"/>
</dbReference>
<evidence type="ECO:0000256" key="1">
    <source>
        <dbReference type="SAM" id="SignalP"/>
    </source>
</evidence>
<dbReference type="EMBL" id="JAGPYM010000014">
    <property type="protein sequence ID" value="KAH6887758.1"/>
    <property type="molecule type" value="Genomic_DNA"/>
</dbReference>